<feature type="compositionally biased region" description="Basic and acidic residues" evidence="1">
    <location>
        <begin position="464"/>
        <end position="474"/>
    </location>
</feature>
<comment type="caution">
    <text evidence="2">The sequence shown here is derived from an EMBL/GenBank/DDBJ whole genome shotgun (WGS) entry which is preliminary data.</text>
</comment>
<proteinExistence type="predicted"/>
<evidence type="ECO:0000313" key="3">
    <source>
        <dbReference type="Proteomes" id="UP001161017"/>
    </source>
</evidence>
<dbReference type="Proteomes" id="UP001161017">
    <property type="component" value="Unassembled WGS sequence"/>
</dbReference>
<protein>
    <submittedName>
        <fullName evidence="2">Uncharacterized protein</fullName>
    </submittedName>
</protein>
<name>A0AA43TZL3_9LECA</name>
<feature type="region of interest" description="Disordered" evidence="1">
    <location>
        <begin position="173"/>
        <end position="255"/>
    </location>
</feature>
<feature type="compositionally biased region" description="Basic and acidic residues" evidence="1">
    <location>
        <begin position="219"/>
        <end position="244"/>
    </location>
</feature>
<feature type="region of interest" description="Disordered" evidence="1">
    <location>
        <begin position="1"/>
        <end position="124"/>
    </location>
</feature>
<feature type="region of interest" description="Disordered" evidence="1">
    <location>
        <begin position="385"/>
        <end position="507"/>
    </location>
</feature>
<feature type="region of interest" description="Disordered" evidence="1">
    <location>
        <begin position="522"/>
        <end position="567"/>
    </location>
</feature>
<feature type="compositionally biased region" description="Basic and acidic residues" evidence="1">
    <location>
        <begin position="97"/>
        <end position="113"/>
    </location>
</feature>
<feature type="region of interest" description="Disordered" evidence="1">
    <location>
        <begin position="148"/>
        <end position="167"/>
    </location>
</feature>
<dbReference type="AlphaFoldDB" id="A0AA43TZL3"/>
<evidence type="ECO:0000256" key="1">
    <source>
        <dbReference type="SAM" id="MobiDB-lite"/>
    </source>
</evidence>
<feature type="compositionally biased region" description="Basic and acidic residues" evidence="1">
    <location>
        <begin position="70"/>
        <end position="85"/>
    </location>
</feature>
<feature type="compositionally biased region" description="Polar residues" evidence="1">
    <location>
        <begin position="10"/>
        <end position="22"/>
    </location>
</feature>
<organism evidence="2 3">
    <name type="scientific">Ramalina farinacea</name>
    <dbReference type="NCBI Taxonomy" id="258253"/>
    <lineage>
        <taxon>Eukaryota</taxon>
        <taxon>Fungi</taxon>
        <taxon>Dikarya</taxon>
        <taxon>Ascomycota</taxon>
        <taxon>Pezizomycotina</taxon>
        <taxon>Lecanoromycetes</taxon>
        <taxon>OSLEUM clade</taxon>
        <taxon>Lecanoromycetidae</taxon>
        <taxon>Lecanorales</taxon>
        <taxon>Lecanorineae</taxon>
        <taxon>Ramalinaceae</taxon>
        <taxon>Ramalina</taxon>
    </lineage>
</organism>
<reference evidence="2" key="1">
    <citation type="journal article" date="2023" name="Genome Biol. Evol.">
        <title>First Whole Genome Sequence and Flow Cytometry Genome Size Data for the Lichen-Forming Fungus Ramalina farinacea (Ascomycota).</title>
        <authorList>
            <person name="Llewellyn T."/>
            <person name="Mian S."/>
            <person name="Hill R."/>
            <person name="Leitch I.J."/>
            <person name="Gaya E."/>
        </authorList>
    </citation>
    <scope>NUCLEOTIDE SEQUENCE</scope>
    <source>
        <strain evidence="2">LIQ254RAFAR</strain>
    </source>
</reference>
<feature type="compositionally biased region" description="Basic and acidic residues" evidence="1">
    <location>
        <begin position="190"/>
        <end position="202"/>
    </location>
</feature>
<dbReference type="EMBL" id="JAPUFD010000016">
    <property type="protein sequence ID" value="MDI1492000.1"/>
    <property type="molecule type" value="Genomic_DNA"/>
</dbReference>
<feature type="region of interest" description="Disordered" evidence="1">
    <location>
        <begin position="582"/>
        <end position="634"/>
    </location>
</feature>
<keyword evidence="3" id="KW-1185">Reference proteome</keyword>
<sequence length="634" mass="68858">MGNQLIEDTVSASSSPTSLEARNTSDSPSSTTEEEAPSGGQEAKVRDETWGSGESFPAKDLQEEAQPADAKAEMTLRIDMGKEPVQEPQSASLDVVLEPKKEEAAPDDQHVPENPEASAGVMKTSDVLEEVTPNSPEKEAQIISTGYSPAEGIDLPPPLRIFPPDCFTPRAHQIRDIFRPESPQIGTTLLRRESLRKKDSPRKGPGRPKGSSPKKQLKKRDTLQEREILQRFEESDAENKKDLEQPDTPAIHFTSSVNLLPNVQPGFSNNASIESVGNDVDDEQIINDVDEAILENQDVQRAVEAIEASEEIHPSTNVTGHNDTGYDDNANQQAYQAIAQTEIDEAQAAITAVCEKADLPVRKTRSGTRFSDDTSMLKDFLNRAQARKAAQGGGFSPKIPKSLQQSPKRSPQKKNAIRPASRSSPKKAGVLIPKQARYRKGSPSGKISLFLAKSDNEEDDDGHDAETNGEETKAADPGSCRRSTRTRLPTPAKNPPGAPSFIPVRRTDGTDPVVLQKTQAQELAITTRANTRRNKGQSKPPALALQDISSDDTESTTSSRQRAANGKAVVWAEQLTSFQEWQEGITEESEEQLPKVKRMRGLGNPTGTPVAKRTGGITGASNGTPAPKRRGTTR</sequence>
<accession>A0AA43TZL3</accession>
<gene>
    <name evidence="2" type="ORF">OHK93_003211</name>
</gene>
<evidence type="ECO:0000313" key="2">
    <source>
        <dbReference type="EMBL" id="MDI1492000.1"/>
    </source>
</evidence>